<keyword evidence="5" id="KW-0067">ATP-binding</keyword>
<dbReference type="Pfam" id="PF00004">
    <property type="entry name" value="AAA"/>
    <property type="match status" value="1"/>
</dbReference>
<dbReference type="InterPro" id="IPR014721">
    <property type="entry name" value="Ribsml_uS5_D2-typ_fold_subgr"/>
</dbReference>
<evidence type="ECO:0000256" key="5">
    <source>
        <dbReference type="ARBA" id="ARBA00022840"/>
    </source>
</evidence>
<dbReference type="PROSITE" id="PS01046">
    <property type="entry name" value="LON_SER"/>
    <property type="match status" value="1"/>
</dbReference>
<dbReference type="PRINTS" id="PR00830">
    <property type="entry name" value="ENDOLAPTASE"/>
</dbReference>
<evidence type="ECO:0000256" key="2">
    <source>
        <dbReference type="ARBA" id="ARBA00022741"/>
    </source>
</evidence>
<dbReference type="InterPro" id="IPR027417">
    <property type="entry name" value="P-loop_NTPase"/>
</dbReference>
<dbReference type="GO" id="GO:0030163">
    <property type="term" value="P:protein catabolic process"/>
    <property type="evidence" value="ECO:0007669"/>
    <property type="project" value="InterPro"/>
</dbReference>
<dbReference type="Pfam" id="PF05362">
    <property type="entry name" value="Lon_C"/>
    <property type="match status" value="1"/>
</dbReference>
<dbReference type="PROSITE" id="PS51786">
    <property type="entry name" value="LON_PROTEOLYTIC"/>
    <property type="match status" value="1"/>
</dbReference>
<dbReference type="GO" id="GO:0006508">
    <property type="term" value="P:proteolysis"/>
    <property type="evidence" value="ECO:0007669"/>
    <property type="project" value="UniProtKB-KW"/>
</dbReference>
<reference evidence="8" key="1">
    <citation type="submission" date="2019-09" db="EMBL/GenBank/DDBJ databases">
        <authorList>
            <person name="Needham M D."/>
        </authorList>
    </citation>
    <scope>NUCLEOTIDE SEQUENCE</scope>
</reference>
<dbReference type="GO" id="GO:0016887">
    <property type="term" value="F:ATP hydrolysis activity"/>
    <property type="evidence" value="ECO:0007669"/>
    <property type="project" value="InterPro"/>
</dbReference>
<name>A0A5E8CIM4_9ZZZZ</name>
<feature type="compositionally biased region" description="Basic and acidic residues" evidence="6">
    <location>
        <begin position="171"/>
        <end position="193"/>
    </location>
</feature>
<feature type="region of interest" description="Disordered" evidence="6">
    <location>
        <begin position="248"/>
        <end position="271"/>
    </location>
</feature>
<keyword evidence="4" id="KW-0720">Serine protease</keyword>
<dbReference type="AlphaFoldDB" id="A0A5E8CIM4"/>
<dbReference type="Gene3D" id="3.40.50.300">
    <property type="entry name" value="P-loop containing nucleotide triphosphate hydrolases"/>
    <property type="match status" value="1"/>
</dbReference>
<gene>
    <name evidence="8" type="ORF">CPAV1605_953</name>
</gene>
<dbReference type="Gene3D" id="1.10.8.60">
    <property type="match status" value="1"/>
</dbReference>
<dbReference type="SUPFAM" id="SSF54211">
    <property type="entry name" value="Ribosomal protein S5 domain 2-like"/>
    <property type="match status" value="1"/>
</dbReference>
<evidence type="ECO:0000256" key="6">
    <source>
        <dbReference type="SAM" id="MobiDB-lite"/>
    </source>
</evidence>
<evidence type="ECO:0000256" key="4">
    <source>
        <dbReference type="ARBA" id="ARBA00022825"/>
    </source>
</evidence>
<dbReference type="InterPro" id="IPR020568">
    <property type="entry name" value="Ribosomal_Su5_D2-typ_SF"/>
</dbReference>
<keyword evidence="2" id="KW-0547">Nucleotide-binding</keyword>
<sequence length="1111" mass="126526">MNNVCLNIKVVYGIINLQRIYRMKAETIKNLNKRMILFNEILISMANNVTSSYNNKIYVNKLDTYKKIINKLEDLKKEICKIETPITVRNSYDSGGLNKLSLQIVYINDLLVKLSKLLAPDNMSYILKFIVGDDWLYNFSIETLDELLFYFKMFTPLHIYDTDLHAPQAQLKDKESDDENKEKKDKPRSKSLDSSDEDMDTVSKLDDILTNPFSSNDNSLPMIFINDEKNSKKKSTLGPLTRSISDLLKDRSSSKKKKKSTSKTHDNMTKEECEEFLKDKNMVVIKNSESDSVIEEKFGAKILLRFPNKILVIVGFFKDDLINVAYTQGFLKEKHTSLKAMLNYNILLVPSYFKEKFMKQLTLRDFIVADNDSISTDIKRKYNDYKNLQGKPLLVLVNEFVLASKYRKIDILTLLLMSNAENKKLAYVLFDILQTKDQSNMSEEIYLGLHHSIRDELDMAKIDFKESEKKLKKLTESDIPYEKRIALMDVEEDVKSKAMEKLKSVKSSFQGDGKAQSYLDGLLKIPFNVYKECPVINFKDDFSKKLKETYPAGEFRSENQINSFITDLEAKDANNQFVKEWREYQIDTKEYIRDARKSLDAAVYGHKEAKCQLERIIGQWINGEAKGAVLGLEGPPGTGKTSLAKMGLSKCLKDENGEPRPFAFLPIGGSTNGSTLVGHNYTYVGSTWGRIVDILITTKCMNPIIFIDEIDKVSHTEHGKEIISILTHLTDSTQNDEFEDKYFAGIKFDLSKALIVLSFNDVSLIDPILKDRITIIQTNALALNEKIKIVNDYMLPEILKNVGFTKDEIIMEEEDIVDIIETYTYEAGVRKLKEKLFELVREINLLNIYHNDIQFPYKVKPSFIKRVFENKPKMRIKRIADKPYVGLVNGLYASTTGIGGLTIIEAYKQPAERMLELSMTGSQGDVMKESVHVAKTIAWSLLDPKKKDEYTSEDSKKRPFGIHIHTPEGAVPKDGPSAGAAMTLAIYSLLSGIPVKNTVAMTGEIDLSRNVRAIGGLPAKLNGAKRAGATLALIPKENEDDLDRIKREGLLIEDDNFKVIVVETIKDVFKHALVKKEDIEEEIIGDDEYETKSNNNDVEEVKLLDLSDEEK</sequence>
<dbReference type="SUPFAM" id="SSF52540">
    <property type="entry name" value="P-loop containing nucleoside triphosphate hydrolases"/>
    <property type="match status" value="1"/>
</dbReference>
<evidence type="ECO:0000256" key="3">
    <source>
        <dbReference type="ARBA" id="ARBA00022801"/>
    </source>
</evidence>
<dbReference type="InterPro" id="IPR054594">
    <property type="entry name" value="Lon_lid"/>
</dbReference>
<dbReference type="InterPro" id="IPR027065">
    <property type="entry name" value="Lon_Prtase"/>
</dbReference>
<protein>
    <submittedName>
        <fullName evidence="8">Lon protease (S16) C-terminal proteolytic domain</fullName>
    </submittedName>
</protein>
<keyword evidence="1 8" id="KW-0645">Protease</keyword>
<dbReference type="PANTHER" id="PTHR10046">
    <property type="entry name" value="ATP DEPENDENT LON PROTEASE FAMILY MEMBER"/>
    <property type="match status" value="1"/>
</dbReference>
<accession>A0A5E8CIM4</accession>
<dbReference type="InterPro" id="IPR008268">
    <property type="entry name" value="Peptidase_S16_AS"/>
</dbReference>
<dbReference type="EMBL" id="CABVLZ010000004">
    <property type="protein sequence ID" value="VVU95228.1"/>
    <property type="molecule type" value="Genomic_DNA"/>
</dbReference>
<dbReference type="Pfam" id="PF22667">
    <property type="entry name" value="Lon_lid"/>
    <property type="match status" value="1"/>
</dbReference>
<proteinExistence type="predicted"/>
<dbReference type="GO" id="GO:0005524">
    <property type="term" value="F:ATP binding"/>
    <property type="evidence" value="ECO:0007669"/>
    <property type="project" value="UniProtKB-KW"/>
</dbReference>
<evidence type="ECO:0000313" key="8">
    <source>
        <dbReference type="EMBL" id="VVU95228.1"/>
    </source>
</evidence>
<dbReference type="GO" id="GO:0004252">
    <property type="term" value="F:serine-type endopeptidase activity"/>
    <property type="evidence" value="ECO:0007669"/>
    <property type="project" value="InterPro"/>
</dbReference>
<dbReference type="InterPro" id="IPR003959">
    <property type="entry name" value="ATPase_AAA_core"/>
</dbReference>
<dbReference type="Gene3D" id="3.30.230.10">
    <property type="match status" value="1"/>
</dbReference>
<dbReference type="GO" id="GO:0004176">
    <property type="term" value="F:ATP-dependent peptidase activity"/>
    <property type="evidence" value="ECO:0007669"/>
    <property type="project" value="InterPro"/>
</dbReference>
<dbReference type="InterPro" id="IPR008269">
    <property type="entry name" value="Lon_proteolytic"/>
</dbReference>
<organism evidence="8">
    <name type="scientific">seawater metagenome</name>
    <dbReference type="NCBI Taxonomy" id="1561972"/>
    <lineage>
        <taxon>unclassified sequences</taxon>
        <taxon>metagenomes</taxon>
        <taxon>ecological metagenomes</taxon>
    </lineage>
</organism>
<evidence type="ECO:0000256" key="1">
    <source>
        <dbReference type="ARBA" id="ARBA00022670"/>
    </source>
</evidence>
<evidence type="ECO:0000259" key="7">
    <source>
        <dbReference type="PROSITE" id="PS51786"/>
    </source>
</evidence>
<feature type="region of interest" description="Disordered" evidence="6">
    <location>
        <begin position="170"/>
        <end position="199"/>
    </location>
</feature>
<keyword evidence="3" id="KW-0378">Hydrolase</keyword>
<feature type="domain" description="Lon proteolytic" evidence="7">
    <location>
        <begin position="882"/>
        <end position="1075"/>
    </location>
</feature>